<protein>
    <recommendedName>
        <fullName evidence="2">STAS domain-containing protein</fullName>
    </recommendedName>
</protein>
<sequence>MRDGNSPTDADPTAGASSSGTANGQVPTAAEPGSVHVILGAERTRIVLSGEVDADLGADLQEATAEAERAGLPIEVDAHHVTFMDSSGVAFLARLSTRSPSRVRLIRVPPTVRFLLEVTRIGELLDVVDGDPGFDPATPDGPATA</sequence>
<dbReference type="CDD" id="cd07043">
    <property type="entry name" value="STAS_anti-anti-sigma_factors"/>
    <property type="match status" value="1"/>
</dbReference>
<organism evidence="3 4">
    <name type="scientific">Cellulomonas aerilata</name>
    <dbReference type="NCBI Taxonomy" id="515326"/>
    <lineage>
        <taxon>Bacteria</taxon>
        <taxon>Bacillati</taxon>
        <taxon>Actinomycetota</taxon>
        <taxon>Actinomycetes</taxon>
        <taxon>Micrococcales</taxon>
        <taxon>Cellulomonadaceae</taxon>
        <taxon>Cellulomonas</taxon>
    </lineage>
</organism>
<evidence type="ECO:0000259" key="2">
    <source>
        <dbReference type="PROSITE" id="PS50801"/>
    </source>
</evidence>
<evidence type="ECO:0000313" key="3">
    <source>
        <dbReference type="EMBL" id="GEO32290.1"/>
    </source>
</evidence>
<gene>
    <name evidence="3" type="ORF">CAE01nite_00150</name>
</gene>
<dbReference type="InterPro" id="IPR036513">
    <property type="entry name" value="STAS_dom_sf"/>
</dbReference>
<dbReference type="EMBL" id="BJYY01000001">
    <property type="protein sequence ID" value="GEO32290.1"/>
    <property type="molecule type" value="Genomic_DNA"/>
</dbReference>
<evidence type="ECO:0000313" key="4">
    <source>
        <dbReference type="Proteomes" id="UP000321181"/>
    </source>
</evidence>
<accession>A0A512D7Q0</accession>
<dbReference type="SUPFAM" id="SSF52091">
    <property type="entry name" value="SpoIIaa-like"/>
    <property type="match status" value="1"/>
</dbReference>
<dbReference type="RefSeq" id="WP_371862874.1">
    <property type="nucleotide sequence ID" value="NZ_BAAARM010000001.1"/>
</dbReference>
<feature type="region of interest" description="Disordered" evidence="1">
    <location>
        <begin position="1"/>
        <end position="30"/>
    </location>
</feature>
<dbReference type="InterPro" id="IPR058548">
    <property type="entry name" value="MlaB-like_STAS"/>
</dbReference>
<dbReference type="PROSITE" id="PS50801">
    <property type="entry name" value="STAS"/>
    <property type="match status" value="1"/>
</dbReference>
<dbReference type="Proteomes" id="UP000321181">
    <property type="component" value="Unassembled WGS sequence"/>
</dbReference>
<dbReference type="InterPro" id="IPR002645">
    <property type="entry name" value="STAS_dom"/>
</dbReference>
<keyword evidence="4" id="KW-1185">Reference proteome</keyword>
<evidence type="ECO:0000256" key="1">
    <source>
        <dbReference type="SAM" id="MobiDB-lite"/>
    </source>
</evidence>
<feature type="domain" description="STAS" evidence="2">
    <location>
        <begin position="46"/>
        <end position="125"/>
    </location>
</feature>
<name>A0A512D7Q0_9CELL</name>
<dbReference type="Gene3D" id="3.30.750.24">
    <property type="entry name" value="STAS domain"/>
    <property type="match status" value="1"/>
</dbReference>
<dbReference type="Pfam" id="PF13466">
    <property type="entry name" value="STAS_2"/>
    <property type="match status" value="1"/>
</dbReference>
<feature type="compositionally biased region" description="Polar residues" evidence="1">
    <location>
        <begin position="15"/>
        <end position="26"/>
    </location>
</feature>
<proteinExistence type="predicted"/>
<comment type="caution">
    <text evidence="3">The sequence shown here is derived from an EMBL/GenBank/DDBJ whole genome shotgun (WGS) entry which is preliminary data.</text>
</comment>
<reference evidence="3 4" key="1">
    <citation type="submission" date="2019-07" db="EMBL/GenBank/DDBJ databases">
        <title>Whole genome shotgun sequence of Cellulomonas aerilata NBRC 106308.</title>
        <authorList>
            <person name="Hosoyama A."/>
            <person name="Uohara A."/>
            <person name="Ohji S."/>
            <person name="Ichikawa N."/>
        </authorList>
    </citation>
    <scope>NUCLEOTIDE SEQUENCE [LARGE SCALE GENOMIC DNA]</scope>
    <source>
        <strain evidence="3 4">NBRC 106308</strain>
    </source>
</reference>
<dbReference type="AlphaFoldDB" id="A0A512D7Q0"/>